<evidence type="ECO:0000256" key="3">
    <source>
        <dbReference type="ARBA" id="ARBA00022833"/>
    </source>
</evidence>
<feature type="compositionally biased region" description="Basic and acidic residues" evidence="4">
    <location>
        <begin position="550"/>
        <end position="560"/>
    </location>
</feature>
<feature type="compositionally biased region" description="Polar residues" evidence="4">
    <location>
        <begin position="202"/>
        <end position="215"/>
    </location>
</feature>
<feature type="transmembrane region" description="Helical" evidence="5">
    <location>
        <begin position="409"/>
        <end position="429"/>
    </location>
</feature>
<evidence type="ECO:0000256" key="4">
    <source>
        <dbReference type="SAM" id="MobiDB-lite"/>
    </source>
</evidence>
<keyword evidence="3" id="KW-0862">Zinc</keyword>
<keyword evidence="5" id="KW-0812">Transmembrane</keyword>
<dbReference type="Proteomes" id="UP000243535">
    <property type="component" value="Unassembled WGS sequence"/>
</dbReference>
<evidence type="ECO:0000313" key="7">
    <source>
        <dbReference type="EMBL" id="CUA81908.1"/>
    </source>
</evidence>
<feature type="compositionally biased region" description="Pro residues" evidence="4">
    <location>
        <begin position="474"/>
        <end position="485"/>
    </location>
</feature>
<feature type="compositionally biased region" description="Polar residues" evidence="4">
    <location>
        <begin position="145"/>
        <end position="158"/>
    </location>
</feature>
<dbReference type="EMBL" id="CYHA01000001">
    <property type="protein sequence ID" value="CUA81908.1"/>
    <property type="molecule type" value="Genomic_DNA"/>
</dbReference>
<accession>A0A0K6GTL8</accession>
<dbReference type="InterPro" id="IPR001876">
    <property type="entry name" value="Znf_RanBP2"/>
</dbReference>
<organism evidence="7 8">
    <name type="scientific">Gulbenkiania indica</name>
    <dbReference type="NCBI Taxonomy" id="375574"/>
    <lineage>
        <taxon>Bacteria</taxon>
        <taxon>Pseudomonadati</taxon>
        <taxon>Pseudomonadota</taxon>
        <taxon>Betaproteobacteria</taxon>
        <taxon>Neisseriales</taxon>
        <taxon>Chromobacteriaceae</taxon>
        <taxon>Gulbenkiania</taxon>
    </lineage>
</organism>
<feature type="region of interest" description="Disordered" evidence="4">
    <location>
        <begin position="143"/>
        <end position="166"/>
    </location>
</feature>
<feature type="compositionally biased region" description="Low complexity" evidence="4">
    <location>
        <begin position="486"/>
        <end position="527"/>
    </location>
</feature>
<feature type="region of interest" description="Disordered" evidence="4">
    <location>
        <begin position="192"/>
        <end position="400"/>
    </location>
</feature>
<evidence type="ECO:0000259" key="6">
    <source>
        <dbReference type="SMART" id="SM00547"/>
    </source>
</evidence>
<gene>
    <name evidence="7" type="ORF">Ga0061063_0755</name>
</gene>
<proteinExistence type="predicted"/>
<keyword evidence="5" id="KW-1133">Transmembrane helix</keyword>
<keyword evidence="5" id="KW-0472">Membrane</keyword>
<dbReference type="OrthoDB" id="8596103at2"/>
<feature type="domain" description="RanBP2-type" evidence="6">
    <location>
        <begin position="85"/>
        <end position="106"/>
    </location>
</feature>
<feature type="domain" description="RanBP2-type" evidence="6">
    <location>
        <begin position="35"/>
        <end position="56"/>
    </location>
</feature>
<dbReference type="SMART" id="SM00547">
    <property type="entry name" value="ZnF_RBZ"/>
    <property type="match status" value="2"/>
</dbReference>
<keyword evidence="2" id="KW-0863">Zinc-finger</keyword>
<reference evidence="8" key="1">
    <citation type="submission" date="2015-08" db="EMBL/GenBank/DDBJ databases">
        <authorList>
            <person name="Varghese N."/>
        </authorList>
    </citation>
    <scope>NUCLEOTIDE SEQUENCE [LARGE SCALE GENOMIC DNA]</scope>
    <source>
        <strain evidence="8">DSM 17901</strain>
    </source>
</reference>
<dbReference type="STRING" id="375574.GCA_001418035_00553"/>
<dbReference type="InterPro" id="IPR025874">
    <property type="entry name" value="DZR"/>
</dbReference>
<evidence type="ECO:0000256" key="5">
    <source>
        <dbReference type="SAM" id="Phobius"/>
    </source>
</evidence>
<dbReference type="RefSeq" id="WP_082446346.1">
    <property type="nucleotide sequence ID" value="NZ_CYHA01000001.1"/>
</dbReference>
<evidence type="ECO:0000313" key="8">
    <source>
        <dbReference type="Proteomes" id="UP000243535"/>
    </source>
</evidence>
<feature type="compositionally biased region" description="Basic and acidic residues" evidence="4">
    <location>
        <begin position="528"/>
        <end position="539"/>
    </location>
</feature>
<protein>
    <submittedName>
        <fullName evidence="7">Double zinc ribbon</fullName>
    </submittedName>
</protein>
<keyword evidence="8" id="KW-1185">Reference proteome</keyword>
<name>A0A0K6GTL8_9NEIS</name>
<keyword evidence="1" id="KW-0479">Metal-binding</keyword>
<dbReference type="GO" id="GO:0008270">
    <property type="term" value="F:zinc ion binding"/>
    <property type="evidence" value="ECO:0007669"/>
    <property type="project" value="UniProtKB-KW"/>
</dbReference>
<dbReference type="AlphaFoldDB" id="A0A0K6GTL8"/>
<evidence type="ECO:0000256" key="1">
    <source>
        <dbReference type="ARBA" id="ARBA00022723"/>
    </source>
</evidence>
<evidence type="ECO:0000256" key="2">
    <source>
        <dbReference type="ARBA" id="ARBA00022771"/>
    </source>
</evidence>
<feature type="region of interest" description="Disordered" evidence="4">
    <location>
        <begin position="433"/>
        <end position="566"/>
    </location>
</feature>
<feature type="compositionally biased region" description="Low complexity" evidence="4">
    <location>
        <begin position="356"/>
        <end position="368"/>
    </location>
</feature>
<dbReference type="Pfam" id="PF12773">
    <property type="entry name" value="DZR"/>
    <property type="match status" value="1"/>
</dbReference>
<sequence>MAECIACRKPNPEHAKFCQFCGTSQPSPSSVDCASCPACNHANPARRKFCAACGHPLKTAADEAAVPTSNTLVVPADTEEPVPVSCPACEATNRPGRKFCQACGVSLLRAHTPSGESGAATEPQSAGLDTVATSGADVHNADRSVGQTEQSTQPTQAKANPELPSATVPVNQVPAMTPMATPVPAAMTLAQEDPFSGCPQAPSDNLPPTISTVSPLPSMPYSEDPVPTKIATPAEVGGGQSKAAQSAPKPATSANPPETTAVVEKAISAAEEQEVQASGAGPEVSSTAMPAAEDRDRLPSTLIEHSQPVPTFMDGRIEEEHPASVEPASTDPSPASPGSPPYRKAPADEPATAEVTPTHPDPTTDGPAPTEPRRPEDEQLAPGIFGLTVPKAPSDTAKSQRRVSGIQKWMYALVGLVGTVAVVVGGVWLSQKPQQTGQVAKTAASGPVADTPQTLAPGTRIVETKDVPAESSPQPAPPPSVPDDPPAASTPAEPETAPTTKAVTPPAAAAAPTSPAAESQAEPAKPARNSENRPAEARKPSSKADSSVEALRRKKEELLRQLRQSQ</sequence>